<dbReference type="Proteomes" id="UP000433483">
    <property type="component" value="Unassembled WGS sequence"/>
</dbReference>
<dbReference type="EMBL" id="QXGC01002410">
    <property type="protein sequence ID" value="KAE9186475.1"/>
    <property type="molecule type" value="Genomic_DNA"/>
</dbReference>
<evidence type="ECO:0000313" key="3">
    <source>
        <dbReference type="EMBL" id="KAE8979440.1"/>
    </source>
</evidence>
<dbReference type="Proteomes" id="UP000441208">
    <property type="component" value="Unassembled WGS sequence"/>
</dbReference>
<dbReference type="EMBL" id="QXFW01002350">
    <property type="protein sequence ID" value="KAE8979440.1"/>
    <property type="molecule type" value="Genomic_DNA"/>
</dbReference>
<dbReference type="EMBL" id="QXGF01002410">
    <property type="protein sequence ID" value="KAE8924808.1"/>
    <property type="molecule type" value="Genomic_DNA"/>
</dbReference>
<dbReference type="Proteomes" id="UP000476176">
    <property type="component" value="Unassembled WGS sequence"/>
</dbReference>
<evidence type="ECO:0008006" key="18">
    <source>
        <dbReference type="Google" id="ProtNLM"/>
    </source>
</evidence>
<dbReference type="EMBL" id="QXGB01002463">
    <property type="protein sequence ID" value="KAE9177740.1"/>
    <property type="molecule type" value="Genomic_DNA"/>
</dbReference>
<evidence type="ECO:0000313" key="14">
    <source>
        <dbReference type="Proteomes" id="UP000441208"/>
    </source>
</evidence>
<sequence>MRPKSRVIMTIIIVSRGVSTLDPHCVCRHRFSHQKAMIHSWISWFVYTNQPAPSICPGKRTTTPRLNMMQLGRHSWR</sequence>
<evidence type="ECO:0000313" key="10">
    <source>
        <dbReference type="Proteomes" id="UP000429523"/>
    </source>
</evidence>
<organism evidence="2 10">
    <name type="scientific">Phytophthora fragariae</name>
    <dbReference type="NCBI Taxonomy" id="53985"/>
    <lineage>
        <taxon>Eukaryota</taxon>
        <taxon>Sar</taxon>
        <taxon>Stramenopiles</taxon>
        <taxon>Oomycota</taxon>
        <taxon>Peronosporomycetes</taxon>
        <taxon>Peronosporales</taxon>
        <taxon>Peronosporaceae</taxon>
        <taxon>Phytophthora</taxon>
    </lineage>
</organism>
<evidence type="ECO:0000313" key="17">
    <source>
        <dbReference type="Proteomes" id="UP000488956"/>
    </source>
</evidence>
<evidence type="ECO:0000313" key="7">
    <source>
        <dbReference type="EMBL" id="KAE9177740.1"/>
    </source>
</evidence>
<keyword evidence="1" id="KW-0732">Signal</keyword>
<dbReference type="Proteomes" id="UP000437068">
    <property type="component" value="Unassembled WGS sequence"/>
</dbReference>
<dbReference type="Proteomes" id="UP000488956">
    <property type="component" value="Unassembled WGS sequence"/>
</dbReference>
<dbReference type="EMBL" id="QXGE01002358">
    <property type="protein sequence ID" value="KAE9282574.1"/>
    <property type="molecule type" value="Genomic_DNA"/>
</dbReference>
<name>A0A6A3E4R3_9STRA</name>
<evidence type="ECO:0000313" key="11">
    <source>
        <dbReference type="Proteomes" id="UP000433483"/>
    </source>
</evidence>
<dbReference type="AlphaFoldDB" id="A0A6A3E4R3"/>
<protein>
    <recommendedName>
        <fullName evidence="18">Secreted protein</fullName>
    </recommendedName>
</protein>
<dbReference type="Proteomes" id="UP000429523">
    <property type="component" value="Unassembled WGS sequence"/>
</dbReference>
<evidence type="ECO:0000313" key="2">
    <source>
        <dbReference type="EMBL" id="KAE8924808.1"/>
    </source>
</evidence>
<evidence type="ECO:0000256" key="1">
    <source>
        <dbReference type="SAM" id="SignalP"/>
    </source>
</evidence>
<dbReference type="EMBL" id="QXGA01002427">
    <property type="protein sequence ID" value="KAE9097943.1"/>
    <property type="molecule type" value="Genomic_DNA"/>
</dbReference>
<dbReference type="EMBL" id="QXFX01002417">
    <property type="protein sequence ID" value="KAE9077254.1"/>
    <property type="molecule type" value="Genomic_DNA"/>
</dbReference>
<feature type="chain" id="PRO_5036163609" description="Secreted protein" evidence="1">
    <location>
        <begin position="21"/>
        <end position="77"/>
    </location>
</feature>
<accession>A0A6A3E4R3</accession>
<evidence type="ECO:0000313" key="6">
    <source>
        <dbReference type="EMBL" id="KAE9097943.1"/>
    </source>
</evidence>
<evidence type="ECO:0000313" key="9">
    <source>
        <dbReference type="EMBL" id="KAE9282574.1"/>
    </source>
</evidence>
<proteinExistence type="predicted"/>
<evidence type="ECO:0000313" key="15">
    <source>
        <dbReference type="Proteomes" id="UP000460718"/>
    </source>
</evidence>
<evidence type="ECO:0000313" key="16">
    <source>
        <dbReference type="Proteomes" id="UP000476176"/>
    </source>
</evidence>
<gene>
    <name evidence="9" type="ORF">PF001_g23246</name>
    <name evidence="8" type="ORF">PF004_g23077</name>
    <name evidence="7" type="ORF">PF005_g24374</name>
    <name evidence="6" type="ORF">PF006_g23467</name>
    <name evidence="5" type="ORF">PF007_g23874</name>
    <name evidence="2" type="ORF">PF009_g24971</name>
    <name evidence="4" type="ORF">PF010_g23583</name>
    <name evidence="3" type="ORF">PF011_g22851</name>
</gene>
<keyword evidence="11" id="KW-1185">Reference proteome</keyword>
<dbReference type="EMBL" id="QXFZ01002312">
    <property type="protein sequence ID" value="KAE9078407.1"/>
    <property type="molecule type" value="Genomic_DNA"/>
</dbReference>
<reference evidence="10 11" key="1">
    <citation type="submission" date="2018-08" db="EMBL/GenBank/DDBJ databases">
        <title>Genomic investigation of the strawberry pathogen Phytophthora fragariae indicates pathogenicity is determined by transcriptional variation in three key races.</title>
        <authorList>
            <person name="Adams T.M."/>
            <person name="Armitage A.D."/>
            <person name="Sobczyk M.K."/>
            <person name="Bates H.J."/>
            <person name="Dunwell J.M."/>
            <person name="Nellist C.F."/>
            <person name="Harrison R.J."/>
        </authorList>
    </citation>
    <scope>NUCLEOTIDE SEQUENCE [LARGE SCALE GENOMIC DNA]</scope>
    <source>
        <strain evidence="9 12">A4</strain>
        <strain evidence="8 16">BC-23</strain>
        <strain evidence="7 11">NOV-27</strain>
        <strain evidence="6 13">NOV-5</strain>
        <strain evidence="5 14">NOV-71</strain>
        <strain evidence="2 10">NOV-9</strain>
        <strain evidence="4 17">ONT-3</strain>
        <strain evidence="3 15">SCRP245</strain>
    </source>
</reference>
<feature type="signal peptide" evidence="1">
    <location>
        <begin position="1"/>
        <end position="20"/>
    </location>
</feature>
<evidence type="ECO:0000313" key="13">
    <source>
        <dbReference type="Proteomes" id="UP000440732"/>
    </source>
</evidence>
<evidence type="ECO:0000313" key="4">
    <source>
        <dbReference type="EMBL" id="KAE9077254.1"/>
    </source>
</evidence>
<evidence type="ECO:0000313" key="8">
    <source>
        <dbReference type="EMBL" id="KAE9186475.1"/>
    </source>
</evidence>
<comment type="caution">
    <text evidence="2">The sequence shown here is derived from an EMBL/GenBank/DDBJ whole genome shotgun (WGS) entry which is preliminary data.</text>
</comment>
<evidence type="ECO:0000313" key="5">
    <source>
        <dbReference type="EMBL" id="KAE9078407.1"/>
    </source>
</evidence>
<dbReference type="Proteomes" id="UP000460718">
    <property type="component" value="Unassembled WGS sequence"/>
</dbReference>
<evidence type="ECO:0000313" key="12">
    <source>
        <dbReference type="Proteomes" id="UP000437068"/>
    </source>
</evidence>
<dbReference type="Proteomes" id="UP000440732">
    <property type="component" value="Unassembled WGS sequence"/>
</dbReference>